<dbReference type="OrthoDB" id="3347346at2759"/>
<dbReference type="InterPro" id="IPR011989">
    <property type="entry name" value="ARM-like"/>
</dbReference>
<keyword evidence="2" id="KW-1185">Reference proteome</keyword>
<dbReference type="Gene3D" id="1.25.10.10">
    <property type="entry name" value="Leucine-rich Repeat Variant"/>
    <property type="match status" value="1"/>
</dbReference>
<dbReference type="VEuPathDB" id="FungiDB:Malapachy_3372"/>
<dbReference type="GeneID" id="28729720"/>
<dbReference type="AlphaFoldDB" id="A0A0M9VR89"/>
<dbReference type="InterPro" id="IPR052107">
    <property type="entry name" value="HEAT6"/>
</dbReference>
<name>A0A0M9VR89_9BASI</name>
<dbReference type="SUPFAM" id="SSF48371">
    <property type="entry name" value="ARM repeat"/>
    <property type="match status" value="1"/>
</dbReference>
<dbReference type="PANTHER" id="PTHR13366">
    <property type="entry name" value="MALARIA ANTIGEN-RELATED"/>
    <property type="match status" value="1"/>
</dbReference>
<accession>A0A0M9VR89</accession>
<protein>
    <submittedName>
        <fullName evidence="1">Heat repeat-containing protein 6-like protein</fullName>
    </submittedName>
</protein>
<gene>
    <name evidence="1" type="ORF">Malapachy_3372</name>
</gene>
<dbReference type="RefSeq" id="XP_017993997.1">
    <property type="nucleotide sequence ID" value="XM_018137844.1"/>
</dbReference>
<sequence length="537" mass="59584">MRQRPPPWWDDAVRVSRTSKLLGVEIPETVASDVPEIWGATLLLRMALAPSNDMDAKIDTAQYIVQILCSHSRHAPKEVVPYWPSLLPSREHRGVLATVPTPWNEEICALLQSLFVYGEAFWSVARERSRTSTFTSRSERVGTWLCDTRDALVAWLQAPDAPVIPILRCLHALVFHTQNSPLHASHASVLRPAMKSWCAKADTMADAYAILLLWPPVPSTCVTDLLQWLQDHPTADTAAEHVWHVAAKAVAQTTSHLPPVLLDTLTHDLASSSMSTPRSDGAHKMLQAVLEGMAQGTWTDTSMIAYQALYEARTFEQSAKTQVWVAQAWPAYTQWQWHQNGASSLSGCMKNLFQTPNLSAEVCAARIRALGVWIERDLGPLAQDDMAFIWQQACQALSDTHISVRAQAAWTLANQCVAMDGWNASALQAMLLALEDDDRIVTHCARGIGAMWQPMPPDVYEDSIHRVCSIAGAQAHAPKVRWNIATCLARALQREQERPSAALARIIDVLADDMHDATFKVRRIAAQALVQLTTEIM</sequence>
<evidence type="ECO:0000313" key="1">
    <source>
        <dbReference type="EMBL" id="KOS16365.1"/>
    </source>
</evidence>
<reference evidence="1 2" key="1">
    <citation type="submission" date="2015-07" db="EMBL/GenBank/DDBJ databases">
        <title>Draft Genome Sequence of Malassezia furfur CBS1878 and Malassezia pachydermatis CBS1879.</title>
        <authorList>
            <person name="Triana S."/>
            <person name="Ohm R."/>
            <person name="Gonzalez A."/>
            <person name="DeCock H."/>
            <person name="Restrepo S."/>
            <person name="Celis A."/>
        </authorList>
    </citation>
    <scope>NUCLEOTIDE SEQUENCE [LARGE SCALE GENOMIC DNA]</scope>
    <source>
        <strain evidence="1 2">CBS 1879</strain>
    </source>
</reference>
<dbReference type="Proteomes" id="UP000037751">
    <property type="component" value="Unassembled WGS sequence"/>
</dbReference>
<dbReference type="InterPro" id="IPR016024">
    <property type="entry name" value="ARM-type_fold"/>
</dbReference>
<dbReference type="EMBL" id="LGAV01000001">
    <property type="protein sequence ID" value="KOS16365.1"/>
    <property type="molecule type" value="Genomic_DNA"/>
</dbReference>
<evidence type="ECO:0000313" key="2">
    <source>
        <dbReference type="Proteomes" id="UP000037751"/>
    </source>
</evidence>
<proteinExistence type="predicted"/>
<organism evidence="1 2">
    <name type="scientific">Malassezia pachydermatis</name>
    <dbReference type="NCBI Taxonomy" id="77020"/>
    <lineage>
        <taxon>Eukaryota</taxon>
        <taxon>Fungi</taxon>
        <taxon>Dikarya</taxon>
        <taxon>Basidiomycota</taxon>
        <taxon>Ustilaginomycotina</taxon>
        <taxon>Malasseziomycetes</taxon>
        <taxon>Malasseziales</taxon>
        <taxon>Malasseziaceae</taxon>
        <taxon>Malassezia</taxon>
    </lineage>
</organism>
<comment type="caution">
    <text evidence="1">The sequence shown here is derived from an EMBL/GenBank/DDBJ whole genome shotgun (WGS) entry which is preliminary data.</text>
</comment>
<dbReference type="PANTHER" id="PTHR13366:SF0">
    <property type="entry name" value="HEAT REPEAT-CONTAINING PROTEIN 6"/>
    <property type="match status" value="1"/>
</dbReference>